<dbReference type="EMBL" id="JAPEUX010000002">
    <property type="protein sequence ID" value="KAJ4357484.1"/>
    <property type="molecule type" value="Genomic_DNA"/>
</dbReference>
<proteinExistence type="predicted"/>
<protein>
    <recommendedName>
        <fullName evidence="4">Ankyrin</fullName>
    </recommendedName>
</protein>
<comment type="caution">
    <text evidence="2">The sequence shown here is derived from an EMBL/GenBank/DDBJ whole genome shotgun (WGS) entry which is preliminary data.</text>
</comment>
<name>A0A9W8XS00_9PLEO</name>
<accession>A0A9W8XS00</accession>
<evidence type="ECO:0000313" key="3">
    <source>
        <dbReference type="Proteomes" id="UP001140513"/>
    </source>
</evidence>
<dbReference type="AlphaFoldDB" id="A0A9W8XS00"/>
<keyword evidence="3" id="KW-1185">Reference proteome</keyword>
<organism evidence="2 3">
    <name type="scientific">Didymosphaeria variabile</name>
    <dbReference type="NCBI Taxonomy" id="1932322"/>
    <lineage>
        <taxon>Eukaryota</taxon>
        <taxon>Fungi</taxon>
        <taxon>Dikarya</taxon>
        <taxon>Ascomycota</taxon>
        <taxon>Pezizomycotina</taxon>
        <taxon>Dothideomycetes</taxon>
        <taxon>Pleosporomycetidae</taxon>
        <taxon>Pleosporales</taxon>
        <taxon>Massarineae</taxon>
        <taxon>Didymosphaeriaceae</taxon>
        <taxon>Didymosphaeria</taxon>
    </lineage>
</organism>
<evidence type="ECO:0000313" key="2">
    <source>
        <dbReference type="EMBL" id="KAJ4357484.1"/>
    </source>
</evidence>
<reference evidence="2" key="1">
    <citation type="submission" date="2022-10" db="EMBL/GenBank/DDBJ databases">
        <title>Tapping the CABI collections for fungal endophytes: first genome assemblies for Collariella, Neodidymelliopsis, Ascochyta clinopodiicola, Didymella pomorum, Didymosphaeria variabile, Neocosmospora piperis and Neocucurbitaria cava.</title>
        <authorList>
            <person name="Hill R."/>
        </authorList>
    </citation>
    <scope>NUCLEOTIDE SEQUENCE</scope>
    <source>
        <strain evidence="2">IMI 356815</strain>
    </source>
</reference>
<dbReference type="RefSeq" id="XP_056074343.1">
    <property type="nucleotide sequence ID" value="XM_056210870.1"/>
</dbReference>
<dbReference type="GeneID" id="80905590"/>
<dbReference type="OrthoDB" id="1577640at2759"/>
<feature type="region of interest" description="Disordered" evidence="1">
    <location>
        <begin position="528"/>
        <end position="557"/>
    </location>
</feature>
<gene>
    <name evidence="2" type="ORF">N0V89_002060</name>
</gene>
<evidence type="ECO:0000256" key="1">
    <source>
        <dbReference type="SAM" id="MobiDB-lite"/>
    </source>
</evidence>
<sequence>MEYHSDFIKEFLNHGVPVTMCSILPRMSHVGLLLTRDGFGLQQLDEDLLDCPEILKAIIKRSESQFKTEIASRDGTIPTIGSDLSLYEATTLLGWTRGCQILLDYGVPIRVLSGRTNLLHAAIRAKHLDVLRFWLSIRHDLDKNALEHVGYIETGLHVGQLDSVWVHTLMLALLKQRYRLQDLAEQHLPKDQLPSNPDKCLDACAGRIFDALVDRGVTVKPSLKPIGIGIHCNMWGPWQQEVADALFLTGFQDISAEDYRQDGIESISPLLTNLTEVQTSRHCIWKTLDMAQWFMLKGADFEEKWPGSDVTLSHCFGSTLGIHIIDAKDEIDLYLDELHLSFFTSDCSDSCLCGCSTSGCLFVAFFFKGFTTGDVGTYAHRWWRTPFRAMLHWARLSGPTPSTEFLDERSKNRWLVTEVIRLVTFFKLGLRHSGLPRGHISPIRYTEDEIKEIRQDDEYLLDQLERLMVEFDAKYDSLVSGDTLEDLDSFFDKIWRPRMEEVQRSLEKDDIELYGNGRRGLGVVMDRESEYDSEDSDYLSDGSETSTSGKGWGSDRDNVDFRWRLLEC</sequence>
<dbReference type="Proteomes" id="UP001140513">
    <property type="component" value="Unassembled WGS sequence"/>
</dbReference>
<evidence type="ECO:0008006" key="4">
    <source>
        <dbReference type="Google" id="ProtNLM"/>
    </source>
</evidence>